<dbReference type="AlphaFoldDB" id="A0A7G6E531"/>
<feature type="transmembrane region" description="Helical" evidence="1">
    <location>
        <begin position="108"/>
        <end position="132"/>
    </location>
</feature>
<evidence type="ECO:0000313" key="3">
    <source>
        <dbReference type="EMBL" id="QNB47185.1"/>
    </source>
</evidence>
<evidence type="ECO:0000259" key="2">
    <source>
        <dbReference type="Pfam" id="PF01970"/>
    </source>
</evidence>
<organism evidence="3 4">
    <name type="scientific">Thermanaerosceptrum fracticalcis</name>
    <dbReference type="NCBI Taxonomy" id="1712410"/>
    <lineage>
        <taxon>Bacteria</taxon>
        <taxon>Bacillati</taxon>
        <taxon>Bacillota</taxon>
        <taxon>Clostridia</taxon>
        <taxon>Eubacteriales</taxon>
        <taxon>Peptococcaceae</taxon>
        <taxon>Thermanaerosceptrum</taxon>
    </lineage>
</organism>
<dbReference type="RefSeq" id="WP_034425439.1">
    <property type="nucleotide sequence ID" value="NZ_CP045798.1"/>
</dbReference>
<feature type="domain" description="DUF112" evidence="2">
    <location>
        <begin position="20"/>
        <end position="438"/>
    </location>
</feature>
<keyword evidence="1" id="KW-0812">Transmembrane</keyword>
<evidence type="ECO:0000313" key="4">
    <source>
        <dbReference type="Proteomes" id="UP000515847"/>
    </source>
</evidence>
<feature type="transmembrane region" description="Helical" evidence="1">
    <location>
        <begin position="354"/>
        <end position="384"/>
    </location>
</feature>
<dbReference type="PANTHER" id="PTHR35342">
    <property type="entry name" value="TRICARBOXYLIC TRANSPORT PROTEIN"/>
    <property type="match status" value="1"/>
</dbReference>
<dbReference type="OrthoDB" id="9781349at2"/>
<keyword evidence="1" id="KW-0472">Membrane</keyword>
<feature type="transmembrane region" description="Helical" evidence="1">
    <location>
        <begin position="165"/>
        <end position="184"/>
    </location>
</feature>
<dbReference type="EMBL" id="CP045798">
    <property type="protein sequence ID" value="QNB47185.1"/>
    <property type="molecule type" value="Genomic_DNA"/>
</dbReference>
<dbReference type="Proteomes" id="UP000515847">
    <property type="component" value="Chromosome"/>
</dbReference>
<keyword evidence="4" id="KW-1185">Reference proteome</keyword>
<keyword evidence="1" id="KW-1133">Transmembrane helix</keyword>
<dbReference type="PANTHER" id="PTHR35342:SF5">
    <property type="entry name" value="TRICARBOXYLIC TRANSPORT PROTEIN"/>
    <property type="match status" value="1"/>
</dbReference>
<proteinExistence type="predicted"/>
<feature type="transmembrane region" description="Helical" evidence="1">
    <location>
        <begin position="138"/>
        <end position="158"/>
    </location>
</feature>
<feature type="transmembrane region" description="Helical" evidence="1">
    <location>
        <begin position="463"/>
        <end position="486"/>
    </location>
</feature>
<evidence type="ECO:0000256" key="1">
    <source>
        <dbReference type="SAM" id="Phobius"/>
    </source>
</evidence>
<reference evidence="3 4" key="1">
    <citation type="journal article" date="2019" name="Front. Microbiol.">
        <title>Thermoanaerosceptrum fracticalcis gen. nov. sp. nov., a Novel Fumarate-Fermenting Microorganism From a Deep Fractured Carbonate Aquifer of the US Great Basin.</title>
        <authorList>
            <person name="Hamilton-Brehm S.D."/>
            <person name="Stewart L.E."/>
            <person name="Zavarin M."/>
            <person name="Caldwell M."/>
            <person name="Lawson P.A."/>
            <person name="Onstott T.C."/>
            <person name="Grzymski J."/>
            <person name="Neveux I."/>
            <person name="Lollar B.S."/>
            <person name="Russell C.E."/>
            <person name="Moser D.P."/>
        </authorList>
    </citation>
    <scope>NUCLEOTIDE SEQUENCE [LARGE SCALE GENOMIC DNA]</scope>
    <source>
        <strain evidence="3 4">DRI-13</strain>
    </source>
</reference>
<accession>A0A7G6E531</accession>
<sequence length="500" mass="52939">MDVLSGLLHGLSVALIPQNIMACFLGAFLGTVTGVLPGLGPTSAMALLLPLTFGLPTEASIIMLAGIYYGAMYGGSTTSILLNMPGEAASMVTCFDGYQLSRKGRGGAALAVSALGSWVAGTLAVLALMLFAPSLARFALLFAPPEYFAITLLGLLTLNNLTGKSFIKASLMTIIGMMIGTIGMDSLSGYTRFVLTPSMLEGIDLVPVLMGLFGLSEVLLMAGEPSQAIDVMKVKFRELYPTKQEIKKSILPILRGTIIGFPIGLLPGPAAVLSSMASYKVEKSISKYPEEFGNGAIEGVAGPESANNAASTGTLVPLFALGLPFAPPAAMLLSGLMIHGINPGPLFITQHADLFWAVIGSMYIGNVMLLFLNLPFVGIFASLIKTPPRILMPIITSIMIIGAYSLNNSTFDIGIMLLFGIIGLVLKKLDFATSPLIIGLVLGPMFEENLRQGLLMVKGNFSLFFSRPLAAIFLILSIFLIIWPFIGGKKMRRIKGDLNS</sequence>
<feature type="transmembrane region" description="Helical" evidence="1">
    <location>
        <begin position="59"/>
        <end position="82"/>
    </location>
</feature>
<feature type="transmembrane region" description="Helical" evidence="1">
    <location>
        <begin position="318"/>
        <end position="342"/>
    </location>
</feature>
<protein>
    <submittedName>
        <fullName evidence="3">Tripartite tricarboxylate transporter permease</fullName>
    </submittedName>
</protein>
<dbReference type="KEGG" id="tfr:BR63_13265"/>
<dbReference type="Pfam" id="PF01970">
    <property type="entry name" value="TctA"/>
    <property type="match status" value="1"/>
</dbReference>
<dbReference type="InterPro" id="IPR002823">
    <property type="entry name" value="DUF112_TM"/>
</dbReference>
<gene>
    <name evidence="3" type="ORF">BR63_13265</name>
</gene>
<name>A0A7G6E531_THEFR</name>
<feature type="transmembrane region" description="Helical" evidence="1">
    <location>
        <begin position="253"/>
        <end position="273"/>
    </location>
</feature>